<dbReference type="EMBL" id="ML211548">
    <property type="protein sequence ID" value="TFK81875.1"/>
    <property type="molecule type" value="Genomic_DNA"/>
</dbReference>
<reference evidence="2 3" key="1">
    <citation type="journal article" date="2019" name="Nat. Ecol. Evol.">
        <title>Megaphylogeny resolves global patterns of mushroom evolution.</title>
        <authorList>
            <person name="Varga T."/>
            <person name="Krizsan K."/>
            <person name="Foldi C."/>
            <person name="Dima B."/>
            <person name="Sanchez-Garcia M."/>
            <person name="Sanchez-Ramirez S."/>
            <person name="Szollosi G.J."/>
            <person name="Szarkandi J.G."/>
            <person name="Papp V."/>
            <person name="Albert L."/>
            <person name="Andreopoulos W."/>
            <person name="Angelini C."/>
            <person name="Antonin V."/>
            <person name="Barry K.W."/>
            <person name="Bougher N.L."/>
            <person name="Buchanan P."/>
            <person name="Buyck B."/>
            <person name="Bense V."/>
            <person name="Catcheside P."/>
            <person name="Chovatia M."/>
            <person name="Cooper J."/>
            <person name="Damon W."/>
            <person name="Desjardin D."/>
            <person name="Finy P."/>
            <person name="Geml J."/>
            <person name="Haridas S."/>
            <person name="Hughes K."/>
            <person name="Justo A."/>
            <person name="Karasinski D."/>
            <person name="Kautmanova I."/>
            <person name="Kiss B."/>
            <person name="Kocsube S."/>
            <person name="Kotiranta H."/>
            <person name="LaButti K.M."/>
            <person name="Lechner B.E."/>
            <person name="Liimatainen K."/>
            <person name="Lipzen A."/>
            <person name="Lukacs Z."/>
            <person name="Mihaltcheva S."/>
            <person name="Morgado L.N."/>
            <person name="Niskanen T."/>
            <person name="Noordeloos M.E."/>
            <person name="Ohm R.A."/>
            <person name="Ortiz-Santana B."/>
            <person name="Ovrebo C."/>
            <person name="Racz N."/>
            <person name="Riley R."/>
            <person name="Savchenko A."/>
            <person name="Shiryaev A."/>
            <person name="Soop K."/>
            <person name="Spirin V."/>
            <person name="Szebenyi C."/>
            <person name="Tomsovsky M."/>
            <person name="Tulloss R.E."/>
            <person name="Uehling J."/>
            <person name="Grigoriev I.V."/>
            <person name="Vagvolgyi C."/>
            <person name="Papp T."/>
            <person name="Martin F.M."/>
            <person name="Miettinen O."/>
            <person name="Hibbett D.S."/>
            <person name="Nagy L.G."/>
        </authorList>
    </citation>
    <scope>NUCLEOTIDE SEQUENCE [LARGE SCALE GENOMIC DNA]</scope>
    <source>
        <strain evidence="2 3">HHB13444</strain>
    </source>
</reference>
<dbReference type="AlphaFoldDB" id="A0A5C3NWW9"/>
<feature type="compositionally biased region" description="Polar residues" evidence="1">
    <location>
        <begin position="190"/>
        <end position="200"/>
    </location>
</feature>
<accession>A0A5C3NWW9</accession>
<feature type="compositionally biased region" description="Low complexity" evidence="1">
    <location>
        <begin position="201"/>
        <end position="217"/>
    </location>
</feature>
<evidence type="ECO:0000256" key="1">
    <source>
        <dbReference type="SAM" id="MobiDB-lite"/>
    </source>
</evidence>
<sequence length="492" mass="55247">MPEEVRRTTLRYLSALSYRTGACSFDFESPSILAQEHGPTPLWLWPKDDDRATGPEFSTVAQRMPSGTHTVNIVGQTVNRHLPSNAELRKHVPVCEGHRHGYQASYGKTTLENLGIVFGWCDKQCRDFHKKPLKKQMSAEQRWRCMRELLAMSELPRGYHAKPFNAFCQAEAQKARELMRGDRAHAISSGVATPTSSIAVRTTSETTARSTRTLTNTQPSKRSIGRPRFERIEVLVLLFHEKQDTPITIHAEGKVHEPLVNFQSGQTAFRNGLDRAFGDGCRPLLDMWNPVRGSWEPAPKSTDVQTLLRGEGRIYKARKVREVSSAEFFPRSIFSTAHNVVSGQSKPASIEFVEGSSRAVTARKRPCLPSSSTPSKRRAVQVTGSGRRPIFVLDSDDDVLELSDSEDARLVKPEDPEKRTIFVLDRDDDVTELSESEDVRPVTQEGTEKKRPIFVVDSDDEVIVLTESEAKGDVAKDDETKNDDEDLFWLGN</sequence>
<dbReference type="InParanoid" id="A0A5C3NWW9"/>
<keyword evidence="3" id="KW-1185">Reference proteome</keyword>
<gene>
    <name evidence="2" type="ORF">K466DRAFT_604135</name>
</gene>
<dbReference type="Proteomes" id="UP000308197">
    <property type="component" value="Unassembled WGS sequence"/>
</dbReference>
<feature type="compositionally biased region" description="Basic and acidic residues" evidence="1">
    <location>
        <begin position="469"/>
        <end position="479"/>
    </location>
</feature>
<organism evidence="2 3">
    <name type="scientific">Polyporus arcularius HHB13444</name>
    <dbReference type="NCBI Taxonomy" id="1314778"/>
    <lineage>
        <taxon>Eukaryota</taxon>
        <taxon>Fungi</taxon>
        <taxon>Dikarya</taxon>
        <taxon>Basidiomycota</taxon>
        <taxon>Agaricomycotina</taxon>
        <taxon>Agaricomycetes</taxon>
        <taxon>Polyporales</taxon>
        <taxon>Polyporaceae</taxon>
        <taxon>Polyporus</taxon>
    </lineage>
</organism>
<protein>
    <submittedName>
        <fullName evidence="2">Uncharacterized protein</fullName>
    </submittedName>
</protein>
<name>A0A5C3NWW9_9APHY</name>
<feature type="region of interest" description="Disordered" evidence="1">
    <location>
        <begin position="469"/>
        <end position="492"/>
    </location>
</feature>
<feature type="region of interest" description="Disordered" evidence="1">
    <location>
        <begin position="190"/>
        <end position="223"/>
    </location>
</feature>
<proteinExistence type="predicted"/>
<evidence type="ECO:0000313" key="2">
    <source>
        <dbReference type="EMBL" id="TFK81875.1"/>
    </source>
</evidence>
<feature type="region of interest" description="Disordered" evidence="1">
    <location>
        <begin position="432"/>
        <end position="451"/>
    </location>
</feature>
<feature type="compositionally biased region" description="Acidic residues" evidence="1">
    <location>
        <begin position="480"/>
        <end position="492"/>
    </location>
</feature>
<evidence type="ECO:0000313" key="3">
    <source>
        <dbReference type="Proteomes" id="UP000308197"/>
    </source>
</evidence>